<evidence type="ECO:0000313" key="1">
    <source>
        <dbReference type="EMBL" id="KKL36572.1"/>
    </source>
</evidence>
<evidence type="ECO:0000313" key="2">
    <source>
        <dbReference type="Proteomes" id="UP000034400"/>
    </source>
</evidence>
<organism evidence="1 2">
    <name type="scientific">Burkholderia contaminans LMG 23361</name>
    <dbReference type="NCBI Taxonomy" id="1334628"/>
    <lineage>
        <taxon>Bacteria</taxon>
        <taxon>Pseudomonadati</taxon>
        <taxon>Pseudomonadota</taxon>
        <taxon>Betaproteobacteria</taxon>
        <taxon>Burkholderiales</taxon>
        <taxon>Burkholderiaceae</taxon>
        <taxon>Burkholderia</taxon>
        <taxon>Burkholderia cepacia complex</taxon>
    </lineage>
</organism>
<proteinExistence type="predicted"/>
<accession>A0ABD4AQR9</accession>
<gene>
    <name evidence="1" type="ORF">WR31_25735</name>
</gene>
<dbReference type="EMBL" id="LASD01000010">
    <property type="protein sequence ID" value="KKL36572.1"/>
    <property type="molecule type" value="Genomic_DNA"/>
</dbReference>
<dbReference type="Proteomes" id="UP000034400">
    <property type="component" value="Unassembled WGS sequence"/>
</dbReference>
<protein>
    <submittedName>
        <fullName evidence="1">Uncharacterized protein</fullName>
    </submittedName>
</protein>
<dbReference type="AlphaFoldDB" id="A0ABD4AQR9"/>
<comment type="caution">
    <text evidence="1">The sequence shown here is derived from an EMBL/GenBank/DDBJ whole genome shotgun (WGS) entry which is preliminary data.</text>
</comment>
<name>A0ABD4AQR9_9BURK</name>
<reference evidence="1 2" key="1">
    <citation type="submission" date="2015-03" db="EMBL/GenBank/DDBJ databases">
        <title>Draft genome sequences of the Burkholderia contaminans strains LMG 23361 and FFH2055 and Burkholderia cenocepacia K56-2.</title>
        <authorList>
            <person name="Bloodworth R.A."/>
            <person name="Selin C."/>
            <person name="Lopez De Volder M.A."/>
            <person name="Degrossi J."/>
            <person name="Drevinek P."/>
            <person name="Galanternik L."/>
            <person name="Cardona S.T."/>
        </authorList>
    </citation>
    <scope>NUCLEOTIDE SEQUENCE [LARGE SCALE GENOMIC DNA]</scope>
    <source>
        <strain evidence="1 2">LMG 23361</strain>
    </source>
</reference>
<sequence length="158" mass="18298">MEDEMEIPVPDIGNRSYERILKVIQVKEVVGPGQVTKFVSARHRCRDPINSPGQVFDVGQLQQRDLRELRTQCQFEYPDFIVRTILNSPQFDSDEARVFQFHRKTSSSQIIYGTVITDSELNLVDYCIGGPRLEQRRAVLHMLLRALCTPRSIEVRLH</sequence>